<dbReference type="Gene3D" id="1.20.1440.50">
    <property type="entry name" value="Ta0600-like"/>
    <property type="match status" value="1"/>
</dbReference>
<accession>A0A437SSU1</accession>
<proteinExistence type="predicted"/>
<evidence type="ECO:0000256" key="1">
    <source>
        <dbReference type="ARBA" id="ARBA00023025"/>
    </source>
</evidence>
<dbReference type="GO" id="GO:0030153">
    <property type="term" value="P:bacteriocin immunity"/>
    <property type="evidence" value="ECO:0007669"/>
    <property type="project" value="UniProtKB-KW"/>
</dbReference>
<dbReference type="Proteomes" id="UP000288291">
    <property type="component" value="Unassembled WGS sequence"/>
</dbReference>
<dbReference type="InterPro" id="IPR023130">
    <property type="entry name" value="Ta0600-like_sf"/>
</dbReference>
<reference evidence="2 3" key="1">
    <citation type="submission" date="2018-12" db="EMBL/GenBank/DDBJ databases">
        <authorList>
            <person name="Meng J."/>
        </authorList>
    </citation>
    <scope>NUCLEOTIDE SEQUENCE [LARGE SCALE GENOMIC DNA]</scope>
    <source>
        <strain evidence="2 3">HT111-2</strain>
    </source>
</reference>
<dbReference type="SUPFAM" id="SSF109797">
    <property type="entry name" value="Bacteriocin immunity protein-like"/>
    <property type="match status" value="1"/>
</dbReference>
<evidence type="ECO:0000313" key="2">
    <source>
        <dbReference type="EMBL" id="RVU69965.1"/>
    </source>
</evidence>
<dbReference type="RefSeq" id="WP_103662548.1">
    <property type="nucleotide sequence ID" value="NZ_ML136906.1"/>
</dbReference>
<keyword evidence="3" id="KW-1185">Reference proteome</keyword>
<organism evidence="2 3">
    <name type="scientific">Lactobacillus xujianguonis</name>
    <dbReference type="NCBI Taxonomy" id="2495899"/>
    <lineage>
        <taxon>Bacteria</taxon>
        <taxon>Bacillati</taxon>
        <taxon>Bacillota</taxon>
        <taxon>Bacilli</taxon>
        <taxon>Lactobacillales</taxon>
        <taxon>Lactobacillaceae</taxon>
        <taxon>Lactobacillus</taxon>
    </lineage>
</organism>
<name>A0A437SSU1_9LACO</name>
<comment type="caution">
    <text evidence="2">The sequence shown here is derived from an EMBL/GenBank/DDBJ whole genome shotgun (WGS) entry which is preliminary data.</text>
</comment>
<keyword evidence="1" id="KW-0079">Bacteriocin immunity</keyword>
<protein>
    <submittedName>
        <fullName evidence="2">Bacteriocin immunity protein</fullName>
    </submittedName>
</protein>
<gene>
    <name evidence="2" type="ORF">EJK17_10215</name>
</gene>
<dbReference type="EMBL" id="RXIA01000038">
    <property type="protein sequence ID" value="RVU69965.1"/>
    <property type="molecule type" value="Genomic_DNA"/>
</dbReference>
<dbReference type="AlphaFoldDB" id="A0A437SSU1"/>
<evidence type="ECO:0000313" key="3">
    <source>
        <dbReference type="Proteomes" id="UP000288291"/>
    </source>
</evidence>
<sequence>MAEKDEIIIRDKIKEIMDHDGEVRENEELIEIFRTAYARRDAGKPMREVALALDKALAGYITSHDYVPDSITDLHQEMMQMSDI</sequence>